<sequence length="607" mass="69434">MPTSSLYPLDKGQERDFLPASDPENDKEQSRTHHIKSLFTKKQFIITLLILIYGSGFLLQQINNFHKTFYNPPQQKYHSIIAGVSHQKGVTDNELLETGEGSIGLSSKKPLTFEEVRKGTFLPQRKELQWIQTPSSLVNDSGEYVVVSKGKYLLKSQADKSSTIVLFEGDEITYDKKQFKIEDITFSDDLRYALIISNKIHNWRHSFFATYFVVSLKDGLVQPLYDLDCKLNEAIALAKWSPDSSKITFVLNNNVYLKDLTNFSHPTIKQVTQDGGPEVFYGKPDWVYEEEVFSSDSAIWWSPNSRYLAILRSNDTDVPVYPIPYFVQDALVNDSYPELRNIKYPKSGYPNPVVDIVIYDLDEGKLKSLPESDAFYNDEDIGNEERLITEVKWVGDQKFLIKITNRVSNLMKIFIIDSHDISSELSRFENGQNSKSWFEISHNTVYVPKSDTRPHDGYIDLIDVDGYDHIGYFSPPNAKEPVILTSGEWEVVGGASAFDFVLNKLYYISTEKSSIERHLFSVNLDGSGKQNITNLDESAWFEVSFSKGSRYLLLNYDGPATPYQKLVDLHEGTEETLVTNEKLATHLKEKEVSFVVFCLWWTRIPAC</sequence>
<proteinExistence type="predicted"/>
<comment type="caution">
    <text evidence="6">The sequence shown here is derived from an EMBL/GenBank/DDBJ whole genome shotgun (WGS) entry which is preliminary data.</text>
</comment>
<dbReference type="AlphaFoldDB" id="A0A9W7DJ61"/>
<evidence type="ECO:0000256" key="4">
    <source>
        <dbReference type="SAM" id="MobiDB-lite"/>
    </source>
</evidence>
<name>A0A9W7DJ61_AMBMO</name>
<dbReference type="PANTHER" id="PTHR11731">
    <property type="entry name" value="PROTEASE FAMILY S9B,C DIPEPTIDYL-PEPTIDASE IV-RELATED"/>
    <property type="match status" value="1"/>
</dbReference>
<dbReference type="Pfam" id="PF00930">
    <property type="entry name" value="DPPIV_N"/>
    <property type="match status" value="1"/>
</dbReference>
<keyword evidence="3" id="KW-0325">Glycoprotein</keyword>
<evidence type="ECO:0000313" key="6">
    <source>
        <dbReference type="EMBL" id="GMG43073.1"/>
    </source>
</evidence>
<dbReference type="GO" id="GO:0004177">
    <property type="term" value="F:aminopeptidase activity"/>
    <property type="evidence" value="ECO:0007669"/>
    <property type="project" value="UniProtKB-KW"/>
</dbReference>
<dbReference type="EMBL" id="BSXU01004345">
    <property type="protein sequence ID" value="GMG43073.1"/>
    <property type="molecule type" value="Genomic_DNA"/>
</dbReference>
<evidence type="ECO:0000313" key="7">
    <source>
        <dbReference type="Proteomes" id="UP001165063"/>
    </source>
</evidence>
<keyword evidence="2" id="KW-0720">Serine protease</keyword>
<keyword evidence="1" id="KW-0031">Aminopeptidase</keyword>
<evidence type="ECO:0000256" key="3">
    <source>
        <dbReference type="ARBA" id="ARBA00023180"/>
    </source>
</evidence>
<evidence type="ECO:0000256" key="1">
    <source>
        <dbReference type="ARBA" id="ARBA00022438"/>
    </source>
</evidence>
<dbReference type="Gene3D" id="2.140.10.30">
    <property type="entry name" value="Dipeptidylpeptidase IV, N-terminal domain"/>
    <property type="match status" value="1"/>
</dbReference>
<dbReference type="InterPro" id="IPR002469">
    <property type="entry name" value="Peptidase_S9B_N"/>
</dbReference>
<organism evidence="6 7">
    <name type="scientific">Ambrosiozyma monospora</name>
    <name type="common">Yeast</name>
    <name type="synonym">Endomycopsis monosporus</name>
    <dbReference type="NCBI Taxonomy" id="43982"/>
    <lineage>
        <taxon>Eukaryota</taxon>
        <taxon>Fungi</taxon>
        <taxon>Dikarya</taxon>
        <taxon>Ascomycota</taxon>
        <taxon>Saccharomycotina</taxon>
        <taxon>Pichiomycetes</taxon>
        <taxon>Pichiales</taxon>
        <taxon>Pichiaceae</taxon>
        <taxon>Ambrosiozyma</taxon>
    </lineage>
</organism>
<protein>
    <submittedName>
        <fullName evidence="6">Unnamed protein product</fullName>
    </submittedName>
</protein>
<feature type="region of interest" description="Disordered" evidence="4">
    <location>
        <begin position="1"/>
        <end position="31"/>
    </location>
</feature>
<evidence type="ECO:0000259" key="5">
    <source>
        <dbReference type="Pfam" id="PF00930"/>
    </source>
</evidence>
<dbReference type="GO" id="GO:0008239">
    <property type="term" value="F:dipeptidyl-peptidase activity"/>
    <property type="evidence" value="ECO:0007669"/>
    <property type="project" value="TreeGrafter"/>
</dbReference>
<dbReference type="InterPro" id="IPR050278">
    <property type="entry name" value="Serine_Prot_S9B/DPPIV"/>
</dbReference>
<dbReference type="SUPFAM" id="SSF82171">
    <property type="entry name" value="DPP6 N-terminal domain-like"/>
    <property type="match status" value="1"/>
</dbReference>
<keyword evidence="1" id="KW-0645">Protease</keyword>
<dbReference type="PANTHER" id="PTHR11731:SF200">
    <property type="entry name" value="DIPEPTIDYL PEPTIDASE 10, ISOFORM B"/>
    <property type="match status" value="1"/>
</dbReference>
<feature type="domain" description="Dipeptidylpeptidase IV N-terminal" evidence="5">
    <location>
        <begin position="187"/>
        <end position="563"/>
    </location>
</feature>
<accession>A0A9W7DJ61</accession>
<dbReference type="GO" id="GO:0005886">
    <property type="term" value="C:plasma membrane"/>
    <property type="evidence" value="ECO:0007669"/>
    <property type="project" value="TreeGrafter"/>
</dbReference>
<dbReference type="GO" id="GO:0008236">
    <property type="term" value="F:serine-type peptidase activity"/>
    <property type="evidence" value="ECO:0007669"/>
    <property type="project" value="UniProtKB-KW"/>
</dbReference>
<reference evidence="6" key="1">
    <citation type="submission" date="2023-04" db="EMBL/GenBank/DDBJ databases">
        <title>Ambrosiozyma monospora NBRC 1965.</title>
        <authorList>
            <person name="Ichikawa N."/>
            <person name="Sato H."/>
            <person name="Tonouchi N."/>
        </authorList>
    </citation>
    <scope>NUCLEOTIDE SEQUENCE</scope>
    <source>
        <strain evidence="6">NBRC 1965</strain>
    </source>
</reference>
<dbReference type="OrthoDB" id="16520at2759"/>
<evidence type="ECO:0000256" key="2">
    <source>
        <dbReference type="ARBA" id="ARBA00022825"/>
    </source>
</evidence>
<keyword evidence="1" id="KW-0378">Hydrolase</keyword>
<dbReference type="GO" id="GO:0006508">
    <property type="term" value="P:proteolysis"/>
    <property type="evidence" value="ECO:0007669"/>
    <property type="project" value="InterPro"/>
</dbReference>
<keyword evidence="7" id="KW-1185">Reference proteome</keyword>
<gene>
    <name evidence="6" type="ORF">Amon01_000662600</name>
</gene>
<dbReference type="Proteomes" id="UP001165063">
    <property type="component" value="Unassembled WGS sequence"/>
</dbReference>